<evidence type="ECO:0000256" key="9">
    <source>
        <dbReference type="ARBA" id="ARBA00022692"/>
    </source>
</evidence>
<evidence type="ECO:0000256" key="18">
    <source>
        <dbReference type="ARBA" id="ARBA00029663"/>
    </source>
</evidence>
<evidence type="ECO:0000256" key="22">
    <source>
        <dbReference type="ARBA" id="ARBA00093257"/>
    </source>
</evidence>
<evidence type="ECO:0000256" key="19">
    <source>
        <dbReference type="ARBA" id="ARBA00031203"/>
    </source>
</evidence>
<sequence length="461" mass="53609">MRQHMSRVSWRLLMTCLVVVGVVHLYLFVRLCQRTDSVEDDAASLRQLSRKPATRQQISELTAARSTSTTGRGRHGNDTVAAVNVTEWASMPRVMHTGDISEIQRVIMEINAKQLIVNAHLFDGFSWDGTIIVVQVHTRANYLHYLIESLRKTAGISDVLLIFSHDYYSSDVNDVIRKVDFCQVMQIYYPYSIQLNQHRFPGEDPSDCTRDIQKSQAKIKGCPNAEWQDSYGHYREANYTQIKHHWWWKLHFVMDVLEVGRMHKGVIVLLEEDHYVAPDFIHLLNLMITTQMRSHPAINILNLGNYQKRPNFPRYYNTYSIEMWRSSEHNMGMVLFRDTWKTLVNHTEAFCKYDDYNWDWTLMHISQNLMSPSLRVMYLRAPRIFHIGDCGMHKKGTKCDPVPTVSKYEGLLNGLTKFLFPDSIVLTNNPVRKLRKLKPNGGWGDPRDHQLCLNYSQSATV</sequence>
<reference evidence="26 27" key="1">
    <citation type="submission" date="2025-05" db="UniProtKB">
        <authorList>
            <consortium name="RefSeq"/>
        </authorList>
    </citation>
    <scope>IDENTIFICATION</scope>
</reference>
<comment type="pathway">
    <text evidence="3">Protein modification; protein glycosylation.</text>
</comment>
<evidence type="ECO:0000256" key="11">
    <source>
        <dbReference type="ARBA" id="ARBA00022968"/>
    </source>
</evidence>
<keyword evidence="17" id="KW-0464">Manganese</keyword>
<keyword evidence="25" id="KW-1185">Reference proteome</keyword>
<evidence type="ECO:0000256" key="8">
    <source>
        <dbReference type="ARBA" id="ARBA00022679"/>
    </source>
</evidence>
<accession>A0ABM1E8M7</accession>
<evidence type="ECO:0000256" key="17">
    <source>
        <dbReference type="ARBA" id="ARBA00023211"/>
    </source>
</evidence>
<comment type="catalytic activity">
    <reaction evidence="22">
        <text>an N(4)-{beta-D-GlcNAc-(1-&gt;2)-alpha-D-Man-(1-&gt;3)-[alpha-D-Man-(1-&gt;6)]-beta-D-Man-(1-&gt;4)-beta-D-GlcNAc-(1-&gt;4)-beta-D-GlcNAc}-L-asparaginyl-[protein] + UDP-N-acetyl-alpha-D-glucosamine = N(4)-{beta-D-GlcNAc-(1-&gt;2)-alpha-D-Man-(1-&gt;3)-[beta-D-GlcNAc-(1-&gt;2)-alpha-D-Man-(1-&gt;6)]-beta-D-Man-(1-&gt;4)-beta-D-GlcNAc-(1-&gt;4)-beta-D-GlcNAc}-L-asparaginyl-[protein] + UDP + H(+)</text>
        <dbReference type="Rhea" id="RHEA:12941"/>
        <dbReference type="Rhea" id="RHEA-COMP:13526"/>
        <dbReference type="Rhea" id="RHEA-COMP:14369"/>
        <dbReference type="ChEBI" id="CHEBI:15378"/>
        <dbReference type="ChEBI" id="CHEBI:57705"/>
        <dbReference type="ChEBI" id="CHEBI:58223"/>
        <dbReference type="ChEBI" id="CHEBI:60615"/>
        <dbReference type="ChEBI" id="CHEBI:60651"/>
        <dbReference type="EC" id="2.4.1.143"/>
    </reaction>
</comment>
<evidence type="ECO:0000256" key="13">
    <source>
        <dbReference type="ARBA" id="ARBA00023034"/>
    </source>
</evidence>
<evidence type="ECO:0000256" key="2">
    <source>
        <dbReference type="ARBA" id="ARBA00004323"/>
    </source>
</evidence>
<dbReference type="Gene3D" id="3.90.550.10">
    <property type="entry name" value="Spore Coat Polysaccharide Biosynthesis Protein SpsA, Chain A"/>
    <property type="match status" value="1"/>
</dbReference>
<evidence type="ECO:0000256" key="6">
    <source>
        <dbReference type="ARBA" id="ARBA00014817"/>
    </source>
</evidence>
<keyword evidence="7" id="KW-0328">Glycosyltransferase</keyword>
<keyword evidence="13" id="KW-0333">Golgi apparatus</keyword>
<comment type="cofactor">
    <cofactor evidence="1">
        <name>Mn(2+)</name>
        <dbReference type="ChEBI" id="CHEBI:29035"/>
    </cofactor>
</comment>
<evidence type="ECO:0000256" key="7">
    <source>
        <dbReference type="ARBA" id="ARBA00022676"/>
    </source>
</evidence>
<dbReference type="PANTHER" id="PTHR12871:SF0">
    <property type="entry name" value="ALPHA-1,6-MANNOSYL-GLYCOPROTEIN 2-BETA-N-ACETYLGLUCOSAMINYLTRANSFERASE"/>
    <property type="match status" value="1"/>
</dbReference>
<comment type="subcellular location">
    <subcellularLocation>
        <location evidence="2">Golgi apparatus membrane</location>
        <topology evidence="2">Single-pass type II membrane protein</topology>
    </subcellularLocation>
</comment>
<keyword evidence="16" id="KW-0325">Glycoprotein</keyword>
<comment type="similarity">
    <text evidence="4">Belongs to the glycosyltransferase 16 (GT16) protein family.</text>
</comment>
<keyword evidence="14 24" id="KW-0472">Membrane</keyword>
<evidence type="ECO:0000256" key="4">
    <source>
        <dbReference type="ARBA" id="ARBA00011011"/>
    </source>
</evidence>
<keyword evidence="11" id="KW-0735">Signal-anchor</keyword>
<keyword evidence="15" id="KW-1015">Disulfide bond</keyword>
<keyword evidence="12 24" id="KW-1133">Transmembrane helix</keyword>
<protein>
    <recommendedName>
        <fullName evidence="6">Alpha-1,6-mannosyl-glycoprotein 2-beta-N-acetylglucosaminyltransferase</fullName>
        <ecNumber evidence="5">2.4.1.143</ecNumber>
    </recommendedName>
    <alternativeName>
        <fullName evidence="21">Beta-1,2-N-acetylglucosaminyltransferase II</fullName>
    </alternativeName>
    <alternativeName>
        <fullName evidence="20">GlcNAc-T II</fullName>
    </alternativeName>
    <alternativeName>
        <fullName evidence="19">Mannoside acetylglucosaminyltransferase 2</fullName>
    </alternativeName>
    <alternativeName>
        <fullName evidence="18">N-glycosyl-oligosaccharide-glycoprotein N-acetylglucosaminyltransferase II</fullName>
    </alternativeName>
</protein>
<dbReference type="SUPFAM" id="SSF53448">
    <property type="entry name" value="Nucleotide-diphospho-sugar transferases"/>
    <property type="match status" value="1"/>
</dbReference>
<evidence type="ECO:0000256" key="21">
    <source>
        <dbReference type="ARBA" id="ARBA00032915"/>
    </source>
</evidence>
<dbReference type="RefSeq" id="XP_014668548.1">
    <property type="nucleotide sequence ID" value="XM_014813062.1"/>
</dbReference>
<dbReference type="Pfam" id="PF05060">
    <property type="entry name" value="MGAT2"/>
    <property type="match status" value="1"/>
</dbReference>
<evidence type="ECO:0000256" key="5">
    <source>
        <dbReference type="ARBA" id="ARBA00012613"/>
    </source>
</evidence>
<evidence type="ECO:0000256" key="24">
    <source>
        <dbReference type="SAM" id="Phobius"/>
    </source>
</evidence>
<evidence type="ECO:0000256" key="1">
    <source>
        <dbReference type="ARBA" id="ARBA00001936"/>
    </source>
</evidence>
<proteinExistence type="inferred from homology"/>
<dbReference type="InterPro" id="IPR007754">
    <property type="entry name" value="GlcNAc_II"/>
</dbReference>
<keyword evidence="10" id="KW-0479">Metal-binding</keyword>
<name>A0ABM1E8M7_PRICU</name>
<evidence type="ECO:0000256" key="12">
    <source>
        <dbReference type="ARBA" id="ARBA00022989"/>
    </source>
</evidence>
<evidence type="ECO:0000313" key="26">
    <source>
        <dbReference type="RefSeq" id="XP_014668548.1"/>
    </source>
</evidence>
<dbReference type="Proteomes" id="UP000695022">
    <property type="component" value="Unplaced"/>
</dbReference>
<dbReference type="GeneID" id="106809837"/>
<evidence type="ECO:0000256" key="10">
    <source>
        <dbReference type="ARBA" id="ARBA00022723"/>
    </source>
</evidence>
<evidence type="ECO:0000313" key="27">
    <source>
        <dbReference type="RefSeq" id="XP_014668549.1"/>
    </source>
</evidence>
<dbReference type="PANTHER" id="PTHR12871">
    <property type="entry name" value="BETA-1,2-N-ACETYLGLUCOSAMINYLTRANSFERASE II"/>
    <property type="match status" value="1"/>
</dbReference>
<organism evidence="25 26">
    <name type="scientific">Priapulus caudatus</name>
    <name type="common">Priapulid worm</name>
    <dbReference type="NCBI Taxonomy" id="37621"/>
    <lineage>
        <taxon>Eukaryota</taxon>
        <taxon>Metazoa</taxon>
        <taxon>Ecdysozoa</taxon>
        <taxon>Scalidophora</taxon>
        <taxon>Priapulida</taxon>
        <taxon>Priapulimorpha</taxon>
        <taxon>Priapulimorphida</taxon>
        <taxon>Priapulidae</taxon>
        <taxon>Priapulus</taxon>
    </lineage>
</organism>
<feature type="transmembrane region" description="Helical" evidence="24">
    <location>
        <begin position="12"/>
        <end position="29"/>
    </location>
</feature>
<evidence type="ECO:0000256" key="3">
    <source>
        <dbReference type="ARBA" id="ARBA00004922"/>
    </source>
</evidence>
<evidence type="ECO:0000256" key="15">
    <source>
        <dbReference type="ARBA" id="ARBA00023157"/>
    </source>
</evidence>
<evidence type="ECO:0000256" key="14">
    <source>
        <dbReference type="ARBA" id="ARBA00023136"/>
    </source>
</evidence>
<evidence type="ECO:0000313" key="25">
    <source>
        <dbReference type="Proteomes" id="UP000695022"/>
    </source>
</evidence>
<gene>
    <name evidence="26 27" type="primary">LOC106809837</name>
</gene>
<dbReference type="EC" id="2.4.1.143" evidence="5"/>
<dbReference type="RefSeq" id="XP_014668549.1">
    <property type="nucleotide sequence ID" value="XM_014813063.1"/>
</dbReference>
<evidence type="ECO:0000256" key="20">
    <source>
        <dbReference type="ARBA" id="ARBA00032552"/>
    </source>
</evidence>
<keyword evidence="9 24" id="KW-0812">Transmembrane</keyword>
<keyword evidence="8" id="KW-0808">Transferase</keyword>
<evidence type="ECO:0000256" key="16">
    <source>
        <dbReference type="ARBA" id="ARBA00023180"/>
    </source>
</evidence>
<feature type="compositionally biased region" description="Polar residues" evidence="23">
    <location>
        <begin position="54"/>
        <end position="71"/>
    </location>
</feature>
<dbReference type="InterPro" id="IPR029044">
    <property type="entry name" value="Nucleotide-diphossugar_trans"/>
</dbReference>
<feature type="region of interest" description="Disordered" evidence="23">
    <location>
        <begin position="53"/>
        <end position="77"/>
    </location>
</feature>
<evidence type="ECO:0000256" key="23">
    <source>
        <dbReference type="SAM" id="MobiDB-lite"/>
    </source>
</evidence>